<comment type="cofactor">
    <cofactor evidence="1">
        <name>Mg(2+)</name>
        <dbReference type="ChEBI" id="CHEBI:18420"/>
    </cofactor>
</comment>
<sequence length="476" mass="53424">MTHSLPIQDIASFIADPVEPADFPTLTLRYWNARWAEETGLSDLQEPDQLSHFGRFAPLANNLPQPLALRYHGHQFGVYNPQLGDGRGFLFAQIQDTEGRWLDLGTKGSGQTHWSRQGDGRLTLKGGAREILAANYLEAHGVNTSKPFALIETGESLHRNDEPSPTRSAVLTRLSHSHIRFGSFQRLAYLEQTEDLARLVDYCVCYFHPEADDPDMSQKTVNLLAAISNATGRMIGQWMATGFVHGVMNTDNFNITGETFDFGPWRFLPVSDPNFTAAYFDQQGLYRFGRQPLQGGWALQQLASALLPLADAESLAGGLKPYEQAYQQSFIAHTHALLGLEPLGDANSDTEFLQAFYAWMTNSEASWPQTFFDWFCGRESEPRAAASPQANLYRQDAFTPVREAIIARKPTRPERLAHTYFQGVHPASLLVDDVESLWAPIAERDDWSDLQAKLDHIEQARQAFAWRTEPGNIRLP</sequence>
<dbReference type="NCBIfam" id="NF000658">
    <property type="entry name" value="PRK00029.1"/>
    <property type="match status" value="1"/>
</dbReference>
<keyword evidence="4" id="KW-0548">Nucleotidyltransferase</keyword>
<dbReference type="AlphaFoldDB" id="A0A062TY53"/>
<protein>
    <recommendedName>
        <fullName evidence="11">Protein adenylyltransferase SelO</fullName>
    </recommendedName>
</protein>
<comment type="caution">
    <text evidence="9">The sequence shown here is derived from an EMBL/GenBank/DDBJ whole genome shotgun (WGS) entry which is preliminary data.</text>
</comment>
<evidence type="ECO:0000313" key="9">
    <source>
        <dbReference type="EMBL" id="KCZ50957.1"/>
    </source>
</evidence>
<evidence type="ECO:0000256" key="6">
    <source>
        <dbReference type="ARBA" id="ARBA00022741"/>
    </source>
</evidence>
<dbReference type="GO" id="GO:0005524">
    <property type="term" value="F:ATP binding"/>
    <property type="evidence" value="ECO:0007669"/>
    <property type="project" value="UniProtKB-KW"/>
</dbReference>
<evidence type="ECO:0000256" key="4">
    <source>
        <dbReference type="ARBA" id="ARBA00022695"/>
    </source>
</evidence>
<dbReference type="GO" id="GO:0046872">
    <property type="term" value="F:metal ion binding"/>
    <property type="evidence" value="ECO:0007669"/>
    <property type="project" value="UniProtKB-KW"/>
</dbReference>
<keyword evidence="5" id="KW-0479">Metal-binding</keyword>
<reference evidence="9 10" key="1">
    <citation type="journal article" date="2014" name="Antonie Van Leeuwenhoek">
        <title>Hyphomonas beringensis sp. nov. and Hyphomonas chukchiensis sp. nov., isolated from surface seawater of the Bering Sea and Chukchi Sea.</title>
        <authorList>
            <person name="Li C."/>
            <person name="Lai Q."/>
            <person name="Li G."/>
            <person name="Dong C."/>
            <person name="Wang J."/>
            <person name="Liao Y."/>
            <person name="Shao Z."/>
        </authorList>
    </citation>
    <scope>NUCLEOTIDE SEQUENCE [LARGE SCALE GENOMIC DNA]</scope>
    <source>
        <strain evidence="9 10">25B14_1</strain>
    </source>
</reference>
<comment type="similarity">
    <text evidence="2">Belongs to the SELO family.</text>
</comment>
<keyword evidence="6" id="KW-0547">Nucleotide-binding</keyword>
<evidence type="ECO:0000256" key="7">
    <source>
        <dbReference type="ARBA" id="ARBA00022840"/>
    </source>
</evidence>
<dbReference type="STRING" id="1280946.HY29_06295"/>
<dbReference type="InterPro" id="IPR003846">
    <property type="entry name" value="SelO"/>
</dbReference>
<accession>A0A062TY53</accession>
<evidence type="ECO:0000256" key="2">
    <source>
        <dbReference type="ARBA" id="ARBA00009747"/>
    </source>
</evidence>
<keyword evidence="8" id="KW-0460">Magnesium</keyword>
<dbReference type="PANTHER" id="PTHR32057">
    <property type="entry name" value="PROTEIN ADENYLYLTRANSFERASE SELO, MITOCHONDRIAL"/>
    <property type="match status" value="1"/>
</dbReference>
<evidence type="ECO:0000256" key="1">
    <source>
        <dbReference type="ARBA" id="ARBA00001946"/>
    </source>
</evidence>
<keyword evidence="10" id="KW-1185">Reference proteome</keyword>
<organism evidence="9 10">
    <name type="scientific">Hyphomonas beringensis</name>
    <dbReference type="NCBI Taxonomy" id="1280946"/>
    <lineage>
        <taxon>Bacteria</taxon>
        <taxon>Pseudomonadati</taxon>
        <taxon>Pseudomonadota</taxon>
        <taxon>Alphaproteobacteria</taxon>
        <taxon>Hyphomonadales</taxon>
        <taxon>Hyphomonadaceae</taxon>
        <taxon>Hyphomonas</taxon>
    </lineage>
</organism>
<dbReference type="PANTHER" id="PTHR32057:SF14">
    <property type="entry name" value="PROTEIN ADENYLYLTRANSFERASE SELO, MITOCHONDRIAL"/>
    <property type="match status" value="1"/>
</dbReference>
<dbReference type="RefSeq" id="WP_051601721.1">
    <property type="nucleotide sequence ID" value="NZ_AWFF01000098.1"/>
</dbReference>
<evidence type="ECO:0000256" key="3">
    <source>
        <dbReference type="ARBA" id="ARBA00022679"/>
    </source>
</evidence>
<dbReference type="PATRIC" id="fig|1280946.3.peg.3356"/>
<keyword evidence="7" id="KW-0067">ATP-binding</keyword>
<name>A0A062TY53_9PROT</name>
<evidence type="ECO:0000256" key="5">
    <source>
        <dbReference type="ARBA" id="ARBA00022723"/>
    </source>
</evidence>
<evidence type="ECO:0008006" key="11">
    <source>
        <dbReference type="Google" id="ProtNLM"/>
    </source>
</evidence>
<dbReference type="eggNOG" id="COG0397">
    <property type="taxonomic scope" value="Bacteria"/>
</dbReference>
<dbReference type="GO" id="GO:0070733">
    <property type="term" value="F:AMPylase activity"/>
    <property type="evidence" value="ECO:0007669"/>
    <property type="project" value="TreeGrafter"/>
</dbReference>
<proteinExistence type="inferred from homology"/>
<evidence type="ECO:0000256" key="8">
    <source>
        <dbReference type="ARBA" id="ARBA00022842"/>
    </source>
</evidence>
<keyword evidence="3" id="KW-0808">Transferase</keyword>
<dbReference type="Proteomes" id="UP000027037">
    <property type="component" value="Unassembled WGS sequence"/>
</dbReference>
<dbReference type="OrthoDB" id="9776281at2"/>
<evidence type="ECO:0000313" key="10">
    <source>
        <dbReference type="Proteomes" id="UP000027037"/>
    </source>
</evidence>
<dbReference type="Pfam" id="PF02696">
    <property type="entry name" value="SelO"/>
    <property type="match status" value="1"/>
</dbReference>
<dbReference type="EMBL" id="AWFF01000098">
    <property type="protein sequence ID" value="KCZ50957.1"/>
    <property type="molecule type" value="Genomic_DNA"/>
</dbReference>
<gene>
    <name evidence="9" type="ORF">HY29_06295</name>
</gene>